<evidence type="ECO:0000313" key="2">
    <source>
        <dbReference type="EnsemblPlants" id="AUR62026098-RA:cds"/>
    </source>
</evidence>
<evidence type="ECO:0000313" key="3">
    <source>
        <dbReference type="Proteomes" id="UP000596660"/>
    </source>
</evidence>
<dbReference type="Gramene" id="AUR62026098-RA">
    <property type="protein sequence ID" value="AUR62026098-RA:cds"/>
    <property type="gene ID" value="AUR62026098"/>
</dbReference>
<reference evidence="2" key="2">
    <citation type="submission" date="2021-03" db="UniProtKB">
        <authorList>
            <consortium name="EnsemblPlants"/>
        </authorList>
    </citation>
    <scope>IDENTIFICATION</scope>
</reference>
<dbReference type="AlphaFoldDB" id="A0A803MAI1"/>
<evidence type="ECO:0000256" key="1">
    <source>
        <dbReference type="SAM" id="MobiDB-lite"/>
    </source>
</evidence>
<keyword evidence="3" id="KW-1185">Reference proteome</keyword>
<feature type="compositionally biased region" description="Basic and acidic residues" evidence="1">
    <location>
        <begin position="31"/>
        <end position="53"/>
    </location>
</feature>
<sequence length="115" mass="12782">MKLEKQNKGKSSVFGQFSAPKAEHTATPAAHEIEQQATPKDDTMAALKSKLEKAPLSQQPTRKTVCFLDEQQPLNDITSSDFWETQPRCTPEDEGHALVLRRSLISAPEDGFDTQ</sequence>
<organism evidence="2 3">
    <name type="scientific">Chenopodium quinoa</name>
    <name type="common">Quinoa</name>
    <dbReference type="NCBI Taxonomy" id="63459"/>
    <lineage>
        <taxon>Eukaryota</taxon>
        <taxon>Viridiplantae</taxon>
        <taxon>Streptophyta</taxon>
        <taxon>Embryophyta</taxon>
        <taxon>Tracheophyta</taxon>
        <taxon>Spermatophyta</taxon>
        <taxon>Magnoliopsida</taxon>
        <taxon>eudicotyledons</taxon>
        <taxon>Gunneridae</taxon>
        <taxon>Pentapetalae</taxon>
        <taxon>Caryophyllales</taxon>
        <taxon>Chenopodiaceae</taxon>
        <taxon>Chenopodioideae</taxon>
        <taxon>Atripliceae</taxon>
        <taxon>Chenopodium</taxon>
    </lineage>
</organism>
<protein>
    <submittedName>
        <fullName evidence="2">Uncharacterized protein</fullName>
    </submittedName>
</protein>
<dbReference type="EnsemblPlants" id="AUR62026098-RA">
    <property type="protein sequence ID" value="AUR62026098-RA:cds"/>
    <property type="gene ID" value="AUR62026098"/>
</dbReference>
<reference evidence="2" key="1">
    <citation type="journal article" date="2017" name="Nature">
        <title>The genome of Chenopodium quinoa.</title>
        <authorList>
            <person name="Jarvis D.E."/>
            <person name="Ho Y.S."/>
            <person name="Lightfoot D.J."/>
            <person name="Schmoeckel S.M."/>
            <person name="Li B."/>
            <person name="Borm T.J.A."/>
            <person name="Ohyanagi H."/>
            <person name="Mineta K."/>
            <person name="Michell C.T."/>
            <person name="Saber N."/>
            <person name="Kharbatia N.M."/>
            <person name="Rupper R.R."/>
            <person name="Sharp A.R."/>
            <person name="Dally N."/>
            <person name="Boughton B.A."/>
            <person name="Woo Y.H."/>
            <person name="Gao G."/>
            <person name="Schijlen E.G.W.M."/>
            <person name="Guo X."/>
            <person name="Momin A.A."/>
            <person name="Negrao S."/>
            <person name="Al-Babili S."/>
            <person name="Gehring C."/>
            <person name="Roessner U."/>
            <person name="Jung C."/>
            <person name="Murphy K."/>
            <person name="Arold S.T."/>
            <person name="Gojobori T."/>
            <person name="van der Linden C.G."/>
            <person name="van Loo E.N."/>
            <person name="Jellen E.N."/>
            <person name="Maughan P.J."/>
            <person name="Tester M."/>
        </authorList>
    </citation>
    <scope>NUCLEOTIDE SEQUENCE [LARGE SCALE GENOMIC DNA]</scope>
    <source>
        <strain evidence="2">cv. PI 614886</strain>
    </source>
</reference>
<feature type="region of interest" description="Disordered" evidence="1">
    <location>
        <begin position="1"/>
        <end position="60"/>
    </location>
</feature>
<accession>A0A803MAI1</accession>
<dbReference type="Proteomes" id="UP000596660">
    <property type="component" value="Unplaced"/>
</dbReference>
<proteinExistence type="predicted"/>
<name>A0A803MAI1_CHEQI</name>